<dbReference type="InterPro" id="IPR017932">
    <property type="entry name" value="GATase_2_dom"/>
</dbReference>
<sequence>MCGFIGILRNDNVQAIDLDRWNEALQSIHHRGPDDTGNYRDERVEFGFKRLSIIDLEHGEQPLSYQERYHIIFNGEIYNYVELREQLIEQGVTFQTMSDTEVIVALYAHKGKDCVQDLRGMFAFAIWDIVEETLFAARDTFGIKPFYYYETKDRLIFSSEQKSIKLLTGQHELHQENIQHYLTYQYVPEPRCLSKDIFKLLPGQYLEKKPNQKAIITCFNKKSFLPEEKQFSEFTKETRQVLEDSVAKHMRSDVPVGAFLSSGIDSTTIVALAKQHNPALKTFTVGFETEGYSEIDIAKDTAEKLGVENIHKVITPQEFVTELEKIIWHMDDPVADPAAVPLYFVAKEASKHVKVVLSGEGADELFGGYTIYREPLSLKWINRLPKSIQVLMNKSAKLLPQGIKGKSYILRGTTPMEDRYIGNAFIFSEAEKKMLLKNYQRNQPFTEITKSMYEDAKLYTDSSKMQYIDLNTWLPGDILVKADRMTMAHSLELRVPFLDKDVFNLAKQIPDHMKIANGTTKYVLREAVKGLVPDSVQYRRKLGFPVPIRHWLRNELYDWARDLLKYSPAADQIFNREELLLLLEDHAIEKVDNSRKLWTILSFMIWYSLYEQADTTQSLKLVKEKTLAYKTVYTNAPAYSE</sequence>
<evidence type="ECO:0000256" key="8">
    <source>
        <dbReference type="ARBA" id="ARBA00048741"/>
    </source>
</evidence>
<accession>A0ABR9QGP0</accession>
<evidence type="ECO:0000313" key="10">
    <source>
        <dbReference type="EMBL" id="MBE4907662.1"/>
    </source>
</evidence>
<dbReference type="SUPFAM" id="SSF52402">
    <property type="entry name" value="Adenine nucleotide alpha hydrolases-like"/>
    <property type="match status" value="1"/>
</dbReference>
<dbReference type="CDD" id="cd01991">
    <property type="entry name" value="Asn_synthase_B_C"/>
    <property type="match status" value="1"/>
</dbReference>
<dbReference type="Pfam" id="PF13537">
    <property type="entry name" value="GATase_7"/>
    <property type="match status" value="1"/>
</dbReference>
<dbReference type="Gene3D" id="3.40.50.620">
    <property type="entry name" value="HUPs"/>
    <property type="match status" value="1"/>
</dbReference>
<dbReference type="EC" id="6.3.5.4" evidence="3"/>
<dbReference type="InterPro" id="IPR001962">
    <property type="entry name" value="Asn_synthase"/>
</dbReference>
<dbReference type="RefSeq" id="WP_193535143.1">
    <property type="nucleotide sequence ID" value="NZ_JADCLJ010000014.1"/>
</dbReference>
<keyword evidence="6" id="KW-0028">Amino-acid biosynthesis</keyword>
<organism evidence="10 11">
    <name type="scientific">Litchfieldia luteola</name>
    <dbReference type="NCBI Taxonomy" id="682179"/>
    <lineage>
        <taxon>Bacteria</taxon>
        <taxon>Bacillati</taxon>
        <taxon>Bacillota</taxon>
        <taxon>Bacilli</taxon>
        <taxon>Bacillales</taxon>
        <taxon>Bacillaceae</taxon>
        <taxon>Litchfieldia</taxon>
    </lineage>
</organism>
<keyword evidence="11" id="KW-1185">Reference proteome</keyword>
<comment type="catalytic activity">
    <reaction evidence="8">
        <text>L-aspartate + L-glutamine + ATP + H2O = L-asparagine + L-glutamate + AMP + diphosphate + H(+)</text>
        <dbReference type="Rhea" id="RHEA:12228"/>
        <dbReference type="ChEBI" id="CHEBI:15377"/>
        <dbReference type="ChEBI" id="CHEBI:15378"/>
        <dbReference type="ChEBI" id="CHEBI:29985"/>
        <dbReference type="ChEBI" id="CHEBI:29991"/>
        <dbReference type="ChEBI" id="CHEBI:30616"/>
        <dbReference type="ChEBI" id="CHEBI:33019"/>
        <dbReference type="ChEBI" id="CHEBI:58048"/>
        <dbReference type="ChEBI" id="CHEBI:58359"/>
        <dbReference type="ChEBI" id="CHEBI:456215"/>
        <dbReference type="EC" id="6.3.5.4"/>
    </reaction>
</comment>
<keyword evidence="10" id="KW-0436">Ligase</keyword>
<feature type="domain" description="Glutamine amidotransferase type-2" evidence="9">
    <location>
        <begin position="2"/>
        <end position="211"/>
    </location>
</feature>
<name>A0ABR9QGP0_9BACI</name>
<evidence type="ECO:0000313" key="11">
    <source>
        <dbReference type="Proteomes" id="UP001516662"/>
    </source>
</evidence>
<dbReference type="EMBL" id="JADCLJ010000014">
    <property type="protein sequence ID" value="MBE4907662.1"/>
    <property type="molecule type" value="Genomic_DNA"/>
</dbReference>
<keyword evidence="7" id="KW-0315">Glutamine amidotransferase</keyword>
<evidence type="ECO:0000256" key="2">
    <source>
        <dbReference type="ARBA" id="ARBA00005752"/>
    </source>
</evidence>
<dbReference type="Gene3D" id="3.60.20.10">
    <property type="entry name" value="Glutamine Phosphoribosylpyrophosphate, subunit 1, domain 1"/>
    <property type="match status" value="1"/>
</dbReference>
<dbReference type="SUPFAM" id="SSF56235">
    <property type="entry name" value="N-terminal nucleophile aminohydrolases (Ntn hydrolases)"/>
    <property type="match status" value="1"/>
</dbReference>
<dbReference type="InterPro" id="IPR014729">
    <property type="entry name" value="Rossmann-like_a/b/a_fold"/>
</dbReference>
<gene>
    <name evidence="10" type="primary">asnB</name>
    <name evidence="10" type="ORF">IMZ08_06300</name>
</gene>
<dbReference type="CDD" id="cd00712">
    <property type="entry name" value="AsnB"/>
    <property type="match status" value="1"/>
</dbReference>
<reference evidence="10 11" key="1">
    <citation type="submission" date="2020-10" db="EMBL/GenBank/DDBJ databases">
        <title>Bacillus sp. HD4P25, an endophyte from a halophyte.</title>
        <authorList>
            <person name="Sun J.-Q."/>
        </authorList>
    </citation>
    <scope>NUCLEOTIDE SEQUENCE [LARGE SCALE GENOMIC DNA]</scope>
    <source>
        <strain evidence="10 11">YIM 93174</strain>
    </source>
</reference>
<dbReference type="PIRSF" id="PIRSF001589">
    <property type="entry name" value="Asn_synthetase_glu-h"/>
    <property type="match status" value="1"/>
</dbReference>
<keyword evidence="5" id="KW-0067">ATP-binding</keyword>
<dbReference type="GO" id="GO:0004066">
    <property type="term" value="F:asparagine synthase (glutamine-hydrolyzing) activity"/>
    <property type="evidence" value="ECO:0007669"/>
    <property type="project" value="UniProtKB-EC"/>
</dbReference>
<evidence type="ECO:0000256" key="6">
    <source>
        <dbReference type="ARBA" id="ARBA00022888"/>
    </source>
</evidence>
<comment type="similarity">
    <text evidence="2">Belongs to the asparagine synthetase family.</text>
</comment>
<evidence type="ECO:0000256" key="5">
    <source>
        <dbReference type="ARBA" id="ARBA00022840"/>
    </source>
</evidence>
<dbReference type="Pfam" id="PF00733">
    <property type="entry name" value="Asn_synthase"/>
    <property type="match status" value="1"/>
</dbReference>
<dbReference type="InterPro" id="IPR033738">
    <property type="entry name" value="AsnB_N"/>
</dbReference>
<evidence type="ECO:0000256" key="4">
    <source>
        <dbReference type="ARBA" id="ARBA00022741"/>
    </source>
</evidence>
<evidence type="ECO:0000256" key="7">
    <source>
        <dbReference type="ARBA" id="ARBA00022962"/>
    </source>
</evidence>
<dbReference type="Proteomes" id="UP001516662">
    <property type="component" value="Unassembled WGS sequence"/>
</dbReference>
<dbReference type="PROSITE" id="PS51278">
    <property type="entry name" value="GATASE_TYPE_2"/>
    <property type="match status" value="1"/>
</dbReference>
<keyword evidence="6" id="KW-0061">Asparagine biosynthesis</keyword>
<comment type="caution">
    <text evidence="10">The sequence shown here is derived from an EMBL/GenBank/DDBJ whole genome shotgun (WGS) entry which is preliminary data.</text>
</comment>
<dbReference type="NCBIfam" id="TIGR01536">
    <property type="entry name" value="asn_synth_AEB"/>
    <property type="match status" value="1"/>
</dbReference>
<evidence type="ECO:0000256" key="3">
    <source>
        <dbReference type="ARBA" id="ARBA00012737"/>
    </source>
</evidence>
<evidence type="ECO:0000256" key="1">
    <source>
        <dbReference type="ARBA" id="ARBA00005187"/>
    </source>
</evidence>
<protein>
    <recommendedName>
        <fullName evidence="3">asparagine synthase (glutamine-hydrolyzing)</fullName>
        <ecNumber evidence="3">6.3.5.4</ecNumber>
    </recommendedName>
</protein>
<dbReference type="InterPro" id="IPR029055">
    <property type="entry name" value="Ntn_hydrolases_N"/>
</dbReference>
<dbReference type="InterPro" id="IPR006426">
    <property type="entry name" value="Asn_synth_AEB"/>
</dbReference>
<comment type="pathway">
    <text evidence="1">Amino-acid biosynthesis; L-asparagine biosynthesis; L-asparagine from L-aspartate (L-Gln route): step 1/1.</text>
</comment>
<proteinExistence type="inferred from homology"/>
<dbReference type="PANTHER" id="PTHR43284:SF1">
    <property type="entry name" value="ASPARAGINE SYNTHETASE"/>
    <property type="match status" value="1"/>
</dbReference>
<keyword evidence="4" id="KW-0547">Nucleotide-binding</keyword>
<dbReference type="InterPro" id="IPR051786">
    <property type="entry name" value="ASN_synthetase/amidase"/>
</dbReference>
<dbReference type="PANTHER" id="PTHR43284">
    <property type="entry name" value="ASPARAGINE SYNTHETASE (GLUTAMINE-HYDROLYZING)"/>
    <property type="match status" value="1"/>
</dbReference>
<evidence type="ECO:0000259" key="9">
    <source>
        <dbReference type="PROSITE" id="PS51278"/>
    </source>
</evidence>